<dbReference type="EMBL" id="BART01026060">
    <property type="protein sequence ID" value="GAG92372.1"/>
    <property type="molecule type" value="Genomic_DNA"/>
</dbReference>
<dbReference type="InterPro" id="IPR041685">
    <property type="entry name" value="AAA_GajA/Old/RecF-like"/>
</dbReference>
<feature type="non-terminal residue" evidence="2">
    <location>
        <position position="1"/>
    </location>
</feature>
<sequence>YKEFLTDLDKASDKDIFAETDKFITNRISKFIDGKLVSRKGGIYYKFFNENLLPLSAVASSIKELSPIIMALQNSDITQLSIMFEEPEAHLHSSLQIDIAKVISYLVNKGTFIQVTTHSDLFLTQINHLVRLDKIRIKNKKLYESILKKIGIPKLFTLSGSKFSRALNSVINLIYDTSN</sequence>
<dbReference type="InterPro" id="IPR027417">
    <property type="entry name" value="P-loop_NTPase"/>
</dbReference>
<comment type="caution">
    <text evidence="2">The sequence shown here is derived from an EMBL/GenBank/DDBJ whole genome shotgun (WGS) entry which is preliminary data.</text>
</comment>
<protein>
    <recommendedName>
        <fullName evidence="1">Endonuclease GajA/Old nuclease/RecF-like AAA domain-containing protein</fullName>
    </recommendedName>
</protein>
<dbReference type="AlphaFoldDB" id="X1CGY5"/>
<name>X1CGY5_9ZZZZ</name>
<dbReference type="Gene3D" id="3.40.50.300">
    <property type="entry name" value="P-loop containing nucleotide triphosphate hydrolases"/>
    <property type="match status" value="1"/>
</dbReference>
<gene>
    <name evidence="2" type="ORF">S01H4_46595</name>
</gene>
<reference evidence="2" key="1">
    <citation type="journal article" date="2014" name="Front. Microbiol.">
        <title>High frequency of phylogenetically diverse reductive dehalogenase-homologous genes in deep subseafloor sedimentary metagenomes.</title>
        <authorList>
            <person name="Kawai M."/>
            <person name="Futagami T."/>
            <person name="Toyoda A."/>
            <person name="Takaki Y."/>
            <person name="Nishi S."/>
            <person name="Hori S."/>
            <person name="Arai W."/>
            <person name="Tsubouchi T."/>
            <person name="Morono Y."/>
            <person name="Uchiyama I."/>
            <person name="Ito T."/>
            <person name="Fujiyama A."/>
            <person name="Inagaki F."/>
            <person name="Takami H."/>
        </authorList>
    </citation>
    <scope>NUCLEOTIDE SEQUENCE</scope>
    <source>
        <strain evidence="2">Expedition CK06-06</strain>
    </source>
</reference>
<proteinExistence type="predicted"/>
<evidence type="ECO:0000313" key="2">
    <source>
        <dbReference type="EMBL" id="GAG92372.1"/>
    </source>
</evidence>
<feature type="domain" description="Endonuclease GajA/Old nuclease/RecF-like AAA" evidence="1">
    <location>
        <begin position="12"/>
        <end position="120"/>
    </location>
</feature>
<dbReference type="Pfam" id="PF13175">
    <property type="entry name" value="AAA_15"/>
    <property type="match status" value="1"/>
</dbReference>
<dbReference type="SUPFAM" id="SSF52540">
    <property type="entry name" value="P-loop containing nucleoside triphosphate hydrolases"/>
    <property type="match status" value="1"/>
</dbReference>
<organism evidence="2">
    <name type="scientific">marine sediment metagenome</name>
    <dbReference type="NCBI Taxonomy" id="412755"/>
    <lineage>
        <taxon>unclassified sequences</taxon>
        <taxon>metagenomes</taxon>
        <taxon>ecological metagenomes</taxon>
    </lineage>
</organism>
<evidence type="ECO:0000259" key="1">
    <source>
        <dbReference type="Pfam" id="PF13175"/>
    </source>
</evidence>
<accession>X1CGY5</accession>